<organism evidence="4 5">
    <name type="scientific">Actinacidiphila rubida</name>
    <dbReference type="NCBI Taxonomy" id="310780"/>
    <lineage>
        <taxon>Bacteria</taxon>
        <taxon>Bacillati</taxon>
        <taxon>Actinomycetota</taxon>
        <taxon>Actinomycetes</taxon>
        <taxon>Kitasatosporales</taxon>
        <taxon>Streptomycetaceae</taxon>
        <taxon>Actinacidiphila</taxon>
    </lineage>
</organism>
<evidence type="ECO:0000256" key="1">
    <source>
        <dbReference type="SAM" id="MobiDB-lite"/>
    </source>
</evidence>
<feature type="chain" id="PRO_5039164301" evidence="2">
    <location>
        <begin position="33"/>
        <end position="264"/>
    </location>
</feature>
<dbReference type="AlphaFoldDB" id="A0A1H8S2C5"/>
<feature type="region of interest" description="Disordered" evidence="1">
    <location>
        <begin position="73"/>
        <end position="149"/>
    </location>
</feature>
<evidence type="ECO:0000256" key="2">
    <source>
        <dbReference type="SAM" id="SignalP"/>
    </source>
</evidence>
<keyword evidence="5" id="KW-1185">Reference proteome</keyword>
<dbReference type="Proteomes" id="UP000181951">
    <property type="component" value="Unassembled WGS sequence"/>
</dbReference>
<dbReference type="SUPFAM" id="SSF53955">
    <property type="entry name" value="Lysozyme-like"/>
    <property type="match status" value="1"/>
</dbReference>
<accession>A0A1H8S2C5</accession>
<dbReference type="EMBL" id="FODD01000038">
    <property type="protein sequence ID" value="SEO72323.1"/>
    <property type="molecule type" value="Genomic_DNA"/>
</dbReference>
<feature type="compositionally biased region" description="Low complexity" evidence="1">
    <location>
        <begin position="128"/>
        <end position="149"/>
    </location>
</feature>
<dbReference type="Pfam" id="PF01464">
    <property type="entry name" value="SLT"/>
    <property type="match status" value="1"/>
</dbReference>
<protein>
    <submittedName>
        <fullName evidence="4">Transglycosylase SLT domain-containing protein</fullName>
    </submittedName>
</protein>
<evidence type="ECO:0000259" key="3">
    <source>
        <dbReference type="Pfam" id="PF01464"/>
    </source>
</evidence>
<feature type="signal peptide" evidence="2">
    <location>
        <begin position="1"/>
        <end position="32"/>
    </location>
</feature>
<feature type="region of interest" description="Disordered" evidence="1">
    <location>
        <begin position="35"/>
        <end position="59"/>
    </location>
</feature>
<name>A0A1H8S2C5_9ACTN</name>
<dbReference type="RefSeq" id="WP_069466804.1">
    <property type="nucleotide sequence ID" value="NZ_FODD01000038.1"/>
</dbReference>
<dbReference type="Gene3D" id="1.10.530.10">
    <property type="match status" value="1"/>
</dbReference>
<sequence length="264" mass="27542">MARHARPRTHRKTRNSAIAVVTAGAAALTVSAMRGPSHDAHTATAASGTTARTASYTGSQPANAAVANLARQSTLALQRAHDQASRRQEEARHRQEQSRKKAAPQPVRHRTTATTTTHKPAPAPAPHPSATAQPAATAAPAPAATPTATPTATAATTYANNLDGWIKQALSVMAQHNIPGTYDGIYRNIMRESSGDPNAVNNWDSNAAAGTPSKGLLQVIQPTFDTYHVAGTSNDIMDPVANIVAACNYAAAMYGSIDNVNGPY</sequence>
<feature type="compositionally biased region" description="Low complexity" evidence="1">
    <location>
        <begin position="42"/>
        <end position="59"/>
    </location>
</feature>
<proteinExistence type="predicted"/>
<evidence type="ECO:0000313" key="4">
    <source>
        <dbReference type="EMBL" id="SEO72323.1"/>
    </source>
</evidence>
<evidence type="ECO:0000313" key="5">
    <source>
        <dbReference type="Proteomes" id="UP000181951"/>
    </source>
</evidence>
<feature type="domain" description="Transglycosylase SLT" evidence="3">
    <location>
        <begin position="189"/>
        <end position="259"/>
    </location>
</feature>
<feature type="compositionally biased region" description="Basic and acidic residues" evidence="1">
    <location>
        <begin position="79"/>
        <end position="99"/>
    </location>
</feature>
<dbReference type="STRING" id="310780.SAMN05216267_103852"/>
<dbReference type="InterPro" id="IPR023346">
    <property type="entry name" value="Lysozyme-like_dom_sf"/>
</dbReference>
<dbReference type="InterPro" id="IPR008258">
    <property type="entry name" value="Transglycosylase_SLT_dom_1"/>
</dbReference>
<dbReference type="OrthoDB" id="4629613at2"/>
<gene>
    <name evidence="4" type="ORF">SAMN05216267_103852</name>
</gene>
<keyword evidence="2" id="KW-0732">Signal</keyword>
<reference evidence="4 5" key="1">
    <citation type="submission" date="2016-10" db="EMBL/GenBank/DDBJ databases">
        <authorList>
            <person name="de Groot N.N."/>
        </authorList>
    </citation>
    <scope>NUCLEOTIDE SEQUENCE [LARGE SCALE GENOMIC DNA]</scope>
    <source>
        <strain evidence="4 5">CGMCC 4.2026</strain>
    </source>
</reference>